<gene>
    <name evidence="3" type="ORF">MVAC_08234</name>
</gene>
<accession>K0UU21</accession>
<feature type="compositionally biased region" description="Basic and acidic residues" evidence="1">
    <location>
        <begin position="89"/>
        <end position="101"/>
    </location>
</feature>
<protein>
    <submittedName>
        <fullName evidence="3">Uncharacterized protein</fullName>
    </submittedName>
</protein>
<comment type="caution">
    <text evidence="3">The sequence shown here is derived from an EMBL/GenBank/DDBJ whole genome shotgun (WGS) entry which is preliminary data.</text>
</comment>
<evidence type="ECO:0000313" key="4">
    <source>
        <dbReference type="Proteomes" id="UP000006072"/>
    </source>
</evidence>
<feature type="region of interest" description="Disordered" evidence="1">
    <location>
        <begin position="11"/>
        <end position="132"/>
    </location>
</feature>
<dbReference type="eggNOG" id="ENOG5031X3E">
    <property type="taxonomic scope" value="Bacteria"/>
</dbReference>
<proteinExistence type="predicted"/>
<keyword evidence="2" id="KW-0472">Membrane</keyword>
<reference evidence="3 4" key="1">
    <citation type="journal article" date="2012" name="J. Bacteriol.">
        <title>Complete Genome Sequence of Mycobacterium vaccae Type Strain ATCC 25954.</title>
        <authorList>
            <person name="Ho Y.S."/>
            <person name="Adroub S.A."/>
            <person name="Abadi M."/>
            <person name="Al Alwan B."/>
            <person name="Alkhateeb R."/>
            <person name="Gao G."/>
            <person name="Ragab A."/>
            <person name="Ali S."/>
            <person name="van Soolingen D."/>
            <person name="Bitter W."/>
            <person name="Pain A."/>
            <person name="Abdallah A.M."/>
        </authorList>
    </citation>
    <scope>NUCLEOTIDE SEQUENCE [LARGE SCALE GENOMIC DNA]</scope>
    <source>
        <strain evidence="3 4">ATCC 25954</strain>
    </source>
</reference>
<organism evidence="3 4">
    <name type="scientific">Mycolicibacterium vaccae ATCC 25954</name>
    <dbReference type="NCBI Taxonomy" id="1194972"/>
    <lineage>
        <taxon>Bacteria</taxon>
        <taxon>Bacillati</taxon>
        <taxon>Actinomycetota</taxon>
        <taxon>Actinomycetes</taxon>
        <taxon>Mycobacteriales</taxon>
        <taxon>Mycobacteriaceae</taxon>
        <taxon>Mycolicibacterium</taxon>
    </lineage>
</organism>
<dbReference type="PATRIC" id="fig|1194972.3.peg.1657"/>
<feature type="compositionally biased region" description="Pro residues" evidence="1">
    <location>
        <begin position="71"/>
        <end position="86"/>
    </location>
</feature>
<name>K0UU21_MYCVA</name>
<feature type="compositionally biased region" description="Acidic residues" evidence="1">
    <location>
        <begin position="45"/>
        <end position="70"/>
    </location>
</feature>
<sequence length="295" mass="28599">MVLSGLLVGAVPTASAESGPRAVDGVVGGADGDAARPDLPKGEPDSVDSGDPVEDPASDPPEDPPEEPADPVDPPDPADTVPPPASGPRGEDDAVEPRPCCEDADPDCAPGWPWPGQPGEVPRSEGVYGDRPPEGMPSIRPIPGGVVGPGAELPAGEPPGVLDAVPGIGAADGDVPEAPITVPIVVTVPGVGTAAPVGAGQGAGTSGGAVRLAETPPPARSATTPATGETAVPASAARVGYGEYLRAAGLSQIAALALPGLAGLLALTGAGGLVGYRQAKAGQGVRTGGTARFMN</sequence>
<keyword evidence="4" id="KW-1185">Reference proteome</keyword>
<evidence type="ECO:0000256" key="2">
    <source>
        <dbReference type="SAM" id="Phobius"/>
    </source>
</evidence>
<keyword evidence="2" id="KW-1133">Transmembrane helix</keyword>
<feature type="transmembrane region" description="Helical" evidence="2">
    <location>
        <begin position="253"/>
        <end position="276"/>
    </location>
</feature>
<dbReference type="AlphaFoldDB" id="K0UU21"/>
<evidence type="ECO:0000256" key="1">
    <source>
        <dbReference type="SAM" id="MobiDB-lite"/>
    </source>
</evidence>
<dbReference type="HOGENOM" id="CLU_962523_0_0_11"/>
<evidence type="ECO:0000313" key="3">
    <source>
        <dbReference type="EMBL" id="EJZ10692.1"/>
    </source>
</evidence>
<keyword evidence="2" id="KW-0812">Transmembrane</keyword>
<dbReference type="Proteomes" id="UP000006072">
    <property type="component" value="Unassembled WGS sequence"/>
</dbReference>
<dbReference type="EMBL" id="ALQA01000013">
    <property type="protein sequence ID" value="EJZ10692.1"/>
    <property type="molecule type" value="Genomic_DNA"/>
</dbReference>
<feature type="compositionally biased region" description="Basic and acidic residues" evidence="1">
    <location>
        <begin position="33"/>
        <end position="44"/>
    </location>
</feature>